<comment type="cofactor">
    <cofactor evidence="1">
        <name>FAD</name>
        <dbReference type="ChEBI" id="CHEBI:57692"/>
    </cofactor>
</comment>
<dbReference type="Gene3D" id="3.50.50.60">
    <property type="entry name" value="FAD/NAD(P)-binding domain"/>
    <property type="match status" value="1"/>
</dbReference>
<dbReference type="Gene3D" id="3.30.9.10">
    <property type="entry name" value="D-Amino Acid Oxidase, subunit A, domain 2"/>
    <property type="match status" value="1"/>
</dbReference>
<dbReference type="InterPro" id="IPR006076">
    <property type="entry name" value="FAD-dep_OxRdtase"/>
</dbReference>
<dbReference type="RefSeq" id="WP_243144915.1">
    <property type="nucleotide sequence ID" value="NZ_BLJE01000002.1"/>
</dbReference>
<dbReference type="GO" id="GO:0050660">
    <property type="term" value="F:flavin adenine dinucleotide binding"/>
    <property type="evidence" value="ECO:0007669"/>
    <property type="project" value="InterPro"/>
</dbReference>
<sequence length="374" mass="40623">MKPATMTVAVIGRGLMGSAAARHLAKAGLQVTVLGPPEPENKQNHSGVFGSHYDEGRITRKNALDPWWVNVSTAAIDRYADIEAESGIRFFAEVGAVMAGKPDWLARVDAGRLAHDVPCDVLDADALRARFPYFAFSPDIQGYHEPDRAGHISPRRLVAAQTEAARRAGARHLDCVVHGVEMRGAQILVSTDKESHTFDHVLVAGGYATDHILDRPKTLDIYARTVALFELSDTEVVRLRDMPTLVYDTPEDPYLLPPIRYPDGKNYLKLGGDPHDVPLNDMAAVSAWFRAGGSADVRDQLEVMIRRLMPDLQIASVKMDACVTSWTHDRRPEIGHVSDRIAVCTGGNGAGAKCSDELGRLGAALIAKHAGATI</sequence>
<name>A0A6N6JHR3_9RHOB</name>
<dbReference type="AlphaFoldDB" id="A0A6N6JHR3"/>
<evidence type="ECO:0000313" key="6">
    <source>
        <dbReference type="EMBL" id="GFE65477.1"/>
    </source>
</evidence>
<reference evidence="6 7" key="1">
    <citation type="submission" date="2019-12" db="EMBL/GenBank/DDBJ databases">
        <title>Litoreibacter badius sp. nov., a novel bacteriochlorophyll a-containing bacterium in the genus Litoreibacter.</title>
        <authorList>
            <person name="Kanamuro M."/>
            <person name="Takabe Y."/>
            <person name="Mori K."/>
            <person name="Takaichi S."/>
            <person name="Hanada S."/>
        </authorList>
    </citation>
    <scope>NUCLEOTIDE SEQUENCE [LARGE SCALE GENOMIC DNA]</scope>
    <source>
        <strain evidence="6 7">K6</strain>
    </source>
</reference>
<dbReference type="EMBL" id="BLJE01000002">
    <property type="protein sequence ID" value="GFE65477.1"/>
    <property type="molecule type" value="Genomic_DNA"/>
</dbReference>
<evidence type="ECO:0000256" key="2">
    <source>
        <dbReference type="ARBA" id="ARBA00022630"/>
    </source>
</evidence>
<keyword evidence="2" id="KW-0285">Flavoprotein</keyword>
<evidence type="ECO:0000313" key="7">
    <source>
        <dbReference type="Proteomes" id="UP000436822"/>
    </source>
</evidence>
<feature type="domain" description="FAD dependent oxidoreductase" evidence="5">
    <location>
        <begin position="8"/>
        <end position="364"/>
    </location>
</feature>
<dbReference type="PANTHER" id="PTHR10961:SF10">
    <property type="entry name" value="FAD DEPENDENT OXIDOREDUCTASE DOMAIN-CONTAINING PROTEIN"/>
    <property type="match status" value="1"/>
</dbReference>
<keyword evidence="4" id="KW-0560">Oxidoreductase</keyword>
<evidence type="ECO:0000259" key="5">
    <source>
        <dbReference type="Pfam" id="PF01266"/>
    </source>
</evidence>
<accession>A0A6N6JHR3</accession>
<evidence type="ECO:0000256" key="4">
    <source>
        <dbReference type="ARBA" id="ARBA00023002"/>
    </source>
</evidence>
<comment type="caution">
    <text evidence="6">The sequence shown here is derived from an EMBL/GenBank/DDBJ whole genome shotgun (WGS) entry which is preliminary data.</text>
</comment>
<dbReference type="InterPro" id="IPR036188">
    <property type="entry name" value="FAD/NAD-bd_sf"/>
</dbReference>
<dbReference type="SUPFAM" id="SSF51905">
    <property type="entry name" value="FAD/NAD(P)-binding domain"/>
    <property type="match status" value="1"/>
</dbReference>
<proteinExistence type="predicted"/>
<gene>
    <name evidence="6" type="primary">solA</name>
    <name evidence="6" type="ORF">KIN_25510</name>
</gene>
<protein>
    <submittedName>
        <fullName evidence="6">Sarcosine oxidase</fullName>
    </submittedName>
</protein>
<dbReference type="GO" id="GO:0008115">
    <property type="term" value="F:sarcosine oxidase activity"/>
    <property type="evidence" value="ECO:0007669"/>
    <property type="project" value="TreeGrafter"/>
</dbReference>
<evidence type="ECO:0000256" key="3">
    <source>
        <dbReference type="ARBA" id="ARBA00022827"/>
    </source>
</evidence>
<dbReference type="Proteomes" id="UP000436822">
    <property type="component" value="Unassembled WGS sequence"/>
</dbReference>
<evidence type="ECO:0000256" key="1">
    <source>
        <dbReference type="ARBA" id="ARBA00001974"/>
    </source>
</evidence>
<keyword evidence="7" id="KW-1185">Reference proteome</keyword>
<organism evidence="6 7">
    <name type="scientific">Litoreibacter roseus</name>
    <dbReference type="NCBI Taxonomy" id="2601869"/>
    <lineage>
        <taxon>Bacteria</taxon>
        <taxon>Pseudomonadati</taxon>
        <taxon>Pseudomonadota</taxon>
        <taxon>Alphaproteobacteria</taxon>
        <taxon>Rhodobacterales</taxon>
        <taxon>Roseobacteraceae</taxon>
        <taxon>Litoreibacter</taxon>
    </lineage>
</organism>
<dbReference type="Pfam" id="PF01266">
    <property type="entry name" value="DAO"/>
    <property type="match status" value="1"/>
</dbReference>
<dbReference type="PANTHER" id="PTHR10961">
    <property type="entry name" value="PEROXISOMAL SARCOSINE OXIDASE"/>
    <property type="match status" value="1"/>
</dbReference>
<keyword evidence="3" id="KW-0274">FAD</keyword>
<dbReference type="InterPro" id="IPR045170">
    <property type="entry name" value="MTOX"/>
</dbReference>